<dbReference type="RefSeq" id="WP_179270038.1">
    <property type="nucleotide sequence ID" value="NZ_CP058579.1"/>
</dbReference>
<dbReference type="Gene3D" id="2.70.180.20">
    <property type="match status" value="1"/>
</dbReference>
<keyword evidence="11" id="KW-1185">Reference proteome</keyword>
<dbReference type="EC" id="3.1.-.-" evidence="6"/>
<accession>A0A7D5LCP3</accession>
<dbReference type="GeneID" id="56039322"/>
<gene>
    <name evidence="6 10" type="primary">nucS</name>
    <name evidence="10" type="ORF">HUG12_17645</name>
</gene>
<dbReference type="InterPro" id="IPR048302">
    <property type="entry name" value="NucS_N"/>
</dbReference>
<keyword evidence="5 6" id="KW-0238">DNA-binding</keyword>
<evidence type="ECO:0000256" key="3">
    <source>
        <dbReference type="ARBA" id="ARBA00022759"/>
    </source>
</evidence>
<dbReference type="Pfam" id="PF21003">
    <property type="entry name" value="NucS_N"/>
    <property type="match status" value="1"/>
</dbReference>
<feature type="domain" description="Endonuclease NucS N-terminal PH-like" evidence="9">
    <location>
        <begin position="30"/>
        <end position="118"/>
    </location>
</feature>
<feature type="domain" description="Endonuclease NucS C-terminal" evidence="8">
    <location>
        <begin position="129"/>
        <end position="236"/>
    </location>
</feature>
<dbReference type="PANTHER" id="PTHR38814:SF1">
    <property type="entry name" value="ENDONUCLEASE NUCS"/>
    <property type="match status" value="1"/>
</dbReference>
<evidence type="ECO:0000256" key="6">
    <source>
        <dbReference type="HAMAP-Rule" id="MF_00722"/>
    </source>
</evidence>
<keyword evidence="3 6" id="KW-0255">Endonuclease</keyword>
<sequence length="274" mass="28929">MTVVSLHEPSHRETLWELEAAFARGDTVSVFGECTVEYDGRAASSLGPGARLLVLKPDGTALVHTDEGRTPVNWQPPGCEHHAAVRDGRLRVRSVRTNPAETLEVRFSTVEHLAAYAVTGGRSVEVVGSEADLKARVLEVPSLVADGFEPLETERETDAGPVDVFGVDADGNPVVVELKRRRVGPDAVGQLGRYVSAVEREEPDGTPVAGVLVAPSVTARAKELLAEEGLELVAVDRLVADGSRPTEGDDEGAERDANGAGGADGVDRDESGRG</sequence>
<evidence type="ECO:0000313" key="10">
    <source>
        <dbReference type="EMBL" id="QLG63454.1"/>
    </source>
</evidence>
<comment type="subcellular location">
    <subcellularLocation>
        <location evidence="6">Cytoplasm</location>
    </subcellularLocation>
</comment>
<protein>
    <recommendedName>
        <fullName evidence="6">Endonuclease NucS</fullName>
        <ecNumber evidence="6">3.1.-.-</ecNumber>
    </recommendedName>
</protein>
<keyword evidence="1 6" id="KW-0963">Cytoplasm</keyword>
<evidence type="ECO:0000313" key="11">
    <source>
        <dbReference type="Proteomes" id="UP000509626"/>
    </source>
</evidence>
<evidence type="ECO:0000259" key="9">
    <source>
        <dbReference type="Pfam" id="PF21003"/>
    </source>
</evidence>
<dbReference type="Proteomes" id="UP000509626">
    <property type="component" value="Chromosome"/>
</dbReference>
<feature type="region of interest" description="Disordered" evidence="7">
    <location>
        <begin position="238"/>
        <end position="274"/>
    </location>
</feature>
<dbReference type="Pfam" id="PF01939">
    <property type="entry name" value="NucS_C"/>
    <property type="match status" value="1"/>
</dbReference>
<dbReference type="CDD" id="cd22341">
    <property type="entry name" value="NucS-like"/>
    <property type="match status" value="1"/>
</dbReference>
<dbReference type="InterPro" id="IPR002793">
    <property type="entry name" value="Endonuclease_NucS"/>
</dbReference>
<dbReference type="GO" id="GO:0005737">
    <property type="term" value="C:cytoplasm"/>
    <property type="evidence" value="ECO:0007669"/>
    <property type="project" value="UniProtKB-SubCell"/>
</dbReference>
<evidence type="ECO:0000256" key="2">
    <source>
        <dbReference type="ARBA" id="ARBA00022722"/>
    </source>
</evidence>
<evidence type="ECO:0000256" key="1">
    <source>
        <dbReference type="ARBA" id="ARBA00022490"/>
    </source>
</evidence>
<keyword evidence="4 6" id="KW-0378">Hydrolase</keyword>
<dbReference type="InterPro" id="IPR011856">
    <property type="entry name" value="tRNA_endonuc-like_dom_sf"/>
</dbReference>
<dbReference type="GO" id="GO:0000014">
    <property type="term" value="F:single-stranded DNA endodeoxyribonuclease activity"/>
    <property type="evidence" value="ECO:0007669"/>
    <property type="project" value="UniProtKB-UniRule"/>
</dbReference>
<dbReference type="PANTHER" id="PTHR38814">
    <property type="entry name" value="ENDONUCLEASE NUCS"/>
    <property type="match status" value="1"/>
</dbReference>
<dbReference type="AlphaFoldDB" id="A0A7D5LCP3"/>
<dbReference type="Gene3D" id="3.40.1350.10">
    <property type="match status" value="1"/>
</dbReference>
<organism evidence="10 11">
    <name type="scientific">Halorarum salinum</name>
    <dbReference type="NCBI Taxonomy" id="2743089"/>
    <lineage>
        <taxon>Archaea</taxon>
        <taxon>Methanobacteriati</taxon>
        <taxon>Methanobacteriota</taxon>
        <taxon>Stenosarchaea group</taxon>
        <taxon>Halobacteria</taxon>
        <taxon>Halobacteriales</taxon>
        <taxon>Haloferacaceae</taxon>
        <taxon>Halorarum</taxon>
    </lineage>
</organism>
<proteinExistence type="inferred from homology"/>
<dbReference type="OrthoDB" id="15177at2157"/>
<reference evidence="10 11" key="1">
    <citation type="submission" date="2020-06" db="EMBL/GenBank/DDBJ databases">
        <title>NJ-3-1, isolated from saline soil.</title>
        <authorList>
            <person name="Cui H.L."/>
            <person name="Shi X."/>
        </authorList>
    </citation>
    <scope>NUCLEOTIDE SEQUENCE [LARGE SCALE GENOMIC DNA]</scope>
    <source>
        <strain evidence="10 11">NJ-3-1</strain>
    </source>
</reference>
<dbReference type="HAMAP" id="MF_00722">
    <property type="entry name" value="NucS"/>
    <property type="match status" value="1"/>
</dbReference>
<dbReference type="NCBIfam" id="NF003270">
    <property type="entry name" value="PRK04247.1"/>
    <property type="match status" value="1"/>
</dbReference>
<dbReference type="KEGG" id="halu:HUG12_17645"/>
<evidence type="ECO:0000259" key="8">
    <source>
        <dbReference type="Pfam" id="PF01939"/>
    </source>
</evidence>
<comment type="similarity">
    <text evidence="6">Belongs to the NucS endonuclease family.</text>
</comment>
<comment type="function">
    <text evidence="6">Cleaves both 3' and 5' ssDNA extremities of branched DNA structures.</text>
</comment>
<dbReference type="InterPro" id="IPR049173">
    <property type="entry name" value="NucS_N_sf"/>
</dbReference>
<evidence type="ECO:0000256" key="4">
    <source>
        <dbReference type="ARBA" id="ARBA00022801"/>
    </source>
</evidence>
<feature type="compositionally biased region" description="Basic and acidic residues" evidence="7">
    <location>
        <begin position="265"/>
        <end position="274"/>
    </location>
</feature>
<name>A0A7D5LCP3_9EURY</name>
<dbReference type="InterPro" id="IPR048301">
    <property type="entry name" value="NucS_C"/>
</dbReference>
<dbReference type="EMBL" id="CP058579">
    <property type="protein sequence ID" value="QLG63454.1"/>
    <property type="molecule type" value="Genomic_DNA"/>
</dbReference>
<keyword evidence="2 6" id="KW-0540">Nuclease</keyword>
<evidence type="ECO:0000256" key="7">
    <source>
        <dbReference type="SAM" id="MobiDB-lite"/>
    </source>
</evidence>
<evidence type="ECO:0000256" key="5">
    <source>
        <dbReference type="ARBA" id="ARBA00023125"/>
    </source>
</evidence>
<dbReference type="GO" id="GO:0003677">
    <property type="term" value="F:DNA binding"/>
    <property type="evidence" value="ECO:0007669"/>
    <property type="project" value="UniProtKB-KW"/>
</dbReference>